<dbReference type="Pfam" id="PF14969">
    <property type="entry name" value="DUF4508"/>
    <property type="match status" value="1"/>
</dbReference>
<reference evidence="1" key="1">
    <citation type="submission" date="2021-02" db="EMBL/GenBank/DDBJ databases">
        <authorList>
            <person name="Bekaert M."/>
        </authorList>
    </citation>
    <scope>NUCLEOTIDE SEQUENCE</scope>
    <source>
        <strain evidence="1">IoA-00</strain>
    </source>
</reference>
<evidence type="ECO:0000313" key="2">
    <source>
        <dbReference type="Proteomes" id="UP000675881"/>
    </source>
</evidence>
<gene>
    <name evidence="1" type="ORF">LSAA_9837</name>
</gene>
<dbReference type="OrthoDB" id="6514241at2759"/>
<name>A0A7R8CZS1_LEPSM</name>
<dbReference type="EMBL" id="HG994584">
    <property type="protein sequence ID" value="CAF2936955.1"/>
    <property type="molecule type" value="Genomic_DNA"/>
</dbReference>
<dbReference type="Proteomes" id="UP000675881">
    <property type="component" value="Chromosome 5"/>
</dbReference>
<dbReference type="PANTHER" id="PTHR16260:SF3">
    <property type="entry name" value="CHROMOSOME 14 OPEN READING FRAME 119-LIKE-RELATED"/>
    <property type="match status" value="1"/>
</dbReference>
<accession>A0A7R8CZS1</accession>
<dbReference type="InterPro" id="IPR028019">
    <property type="entry name" value="DUF4508"/>
</dbReference>
<sequence>MSGGETRMLERRVSNNRCDLTSEGQLNYFLSWFNDWTDLQRSDFIPILGGAKDSPEINGDISSSKPLSLYACQVKIFKSWWIHWSPDQREYLHLRFKDIDPNFYSKYIEYSKDPEAFLMRDKDYFEPGV</sequence>
<dbReference type="AlphaFoldDB" id="A0A7R8CZS1"/>
<protein>
    <submittedName>
        <fullName evidence="1">(salmon louse) hypothetical protein</fullName>
    </submittedName>
</protein>
<proteinExistence type="predicted"/>
<keyword evidence="2" id="KW-1185">Reference proteome</keyword>
<evidence type="ECO:0000313" key="1">
    <source>
        <dbReference type="EMBL" id="CAF2936955.1"/>
    </source>
</evidence>
<dbReference type="PANTHER" id="PTHR16260">
    <property type="entry name" value="SIMILAR TO 1700123O20RIK PROTEIN"/>
    <property type="match status" value="1"/>
</dbReference>
<organism evidence="1 2">
    <name type="scientific">Lepeophtheirus salmonis</name>
    <name type="common">Salmon louse</name>
    <name type="synonym">Caligus salmonis</name>
    <dbReference type="NCBI Taxonomy" id="72036"/>
    <lineage>
        <taxon>Eukaryota</taxon>
        <taxon>Metazoa</taxon>
        <taxon>Ecdysozoa</taxon>
        <taxon>Arthropoda</taxon>
        <taxon>Crustacea</taxon>
        <taxon>Multicrustacea</taxon>
        <taxon>Hexanauplia</taxon>
        <taxon>Copepoda</taxon>
        <taxon>Siphonostomatoida</taxon>
        <taxon>Caligidae</taxon>
        <taxon>Lepeophtheirus</taxon>
    </lineage>
</organism>